<proteinExistence type="predicted"/>
<dbReference type="STRING" id="6265.A0A0B2UQZ4"/>
<evidence type="ECO:0000313" key="1">
    <source>
        <dbReference type="EMBL" id="KHN71778.1"/>
    </source>
</evidence>
<keyword evidence="2" id="KW-1185">Reference proteome</keyword>
<comment type="caution">
    <text evidence="1">The sequence shown here is derived from an EMBL/GenBank/DDBJ whole genome shotgun (WGS) entry which is preliminary data.</text>
</comment>
<dbReference type="Proteomes" id="UP000031036">
    <property type="component" value="Unassembled WGS sequence"/>
</dbReference>
<name>A0A0B2UQZ4_TOXCA</name>
<gene>
    <name evidence="1" type="ORF">Tcan_02077</name>
</gene>
<dbReference type="EMBL" id="JPKZ01020694">
    <property type="protein sequence ID" value="KHN71778.1"/>
    <property type="molecule type" value="Genomic_DNA"/>
</dbReference>
<dbReference type="AlphaFoldDB" id="A0A0B2UQZ4"/>
<accession>A0A0B2UQZ4</accession>
<organism evidence="1 2">
    <name type="scientific">Toxocara canis</name>
    <name type="common">Canine roundworm</name>
    <dbReference type="NCBI Taxonomy" id="6265"/>
    <lineage>
        <taxon>Eukaryota</taxon>
        <taxon>Metazoa</taxon>
        <taxon>Ecdysozoa</taxon>
        <taxon>Nematoda</taxon>
        <taxon>Chromadorea</taxon>
        <taxon>Rhabditida</taxon>
        <taxon>Spirurina</taxon>
        <taxon>Ascaridomorpha</taxon>
        <taxon>Ascaridoidea</taxon>
        <taxon>Toxocaridae</taxon>
        <taxon>Toxocara</taxon>
    </lineage>
</organism>
<dbReference type="OrthoDB" id="1884855at2759"/>
<sequence>MNLQKPVSDFASALLEANEYEAHHFGFSPKAFTDTVFNIVLETWNDVVNDVLYPALVDAGIANLSEERKRVLYLRLANVICKKNMIGVLFKRMEVCSQTFYLLCTSVRLSLLKNVM</sequence>
<evidence type="ECO:0000313" key="2">
    <source>
        <dbReference type="Proteomes" id="UP000031036"/>
    </source>
</evidence>
<protein>
    <submittedName>
        <fullName evidence="1">Uncharacterized protein</fullName>
    </submittedName>
</protein>
<reference evidence="1 2" key="1">
    <citation type="submission" date="2014-11" db="EMBL/GenBank/DDBJ databases">
        <title>Genetic blueprint of the zoonotic pathogen Toxocara canis.</title>
        <authorList>
            <person name="Zhu X.-Q."/>
            <person name="Korhonen P.K."/>
            <person name="Cai H."/>
            <person name="Young N.D."/>
            <person name="Nejsum P."/>
            <person name="von Samson-Himmelstjerna G."/>
            <person name="Boag P.R."/>
            <person name="Tan P."/>
            <person name="Li Q."/>
            <person name="Min J."/>
            <person name="Yang Y."/>
            <person name="Wang X."/>
            <person name="Fang X."/>
            <person name="Hall R.S."/>
            <person name="Hofmann A."/>
            <person name="Sternberg P.W."/>
            <person name="Jex A.R."/>
            <person name="Gasser R.B."/>
        </authorList>
    </citation>
    <scope>NUCLEOTIDE SEQUENCE [LARGE SCALE GENOMIC DNA]</scope>
    <source>
        <strain evidence="1">PN_DK_2014</strain>
    </source>
</reference>